<dbReference type="GO" id="GO:0016020">
    <property type="term" value="C:membrane"/>
    <property type="evidence" value="ECO:0007669"/>
    <property type="project" value="UniProtKB-SubCell"/>
</dbReference>
<dbReference type="OrthoDB" id="6418794at2759"/>
<dbReference type="Pfam" id="PF00041">
    <property type="entry name" value="fn3"/>
    <property type="match status" value="1"/>
</dbReference>
<reference evidence="16" key="2">
    <citation type="submission" date="2022-10" db="EMBL/GenBank/DDBJ databases">
        <authorList>
            <consortium name="ENA_rothamsted_submissions"/>
            <consortium name="culmorum"/>
            <person name="King R."/>
        </authorList>
    </citation>
    <scope>NUCLEOTIDE SEQUENCE</scope>
</reference>
<reference evidence="16" key="1">
    <citation type="submission" date="2021-12" db="EMBL/GenBank/DDBJ databases">
        <authorList>
            <person name="King R."/>
        </authorList>
    </citation>
    <scope>NUCLEOTIDE SEQUENCE</scope>
</reference>
<dbReference type="GO" id="GO:0009653">
    <property type="term" value="P:anatomical structure morphogenesis"/>
    <property type="evidence" value="ECO:0007669"/>
    <property type="project" value="UniProtKB-ARBA"/>
</dbReference>
<feature type="chain" id="PRO_5040183592" description="Down syndrome cell adhesion molecule-like protein Dscam2" evidence="12">
    <location>
        <begin position="31"/>
        <end position="539"/>
    </location>
</feature>
<dbReference type="EMBL" id="OU893335">
    <property type="protein sequence ID" value="CAG9792463.1"/>
    <property type="molecule type" value="Genomic_DNA"/>
</dbReference>
<dbReference type="Pfam" id="PF07679">
    <property type="entry name" value="I-set"/>
    <property type="match status" value="1"/>
</dbReference>
<feature type="region of interest" description="Disordered" evidence="10">
    <location>
        <begin position="516"/>
        <end position="539"/>
    </location>
</feature>
<evidence type="ECO:0000256" key="2">
    <source>
        <dbReference type="ARBA" id="ARBA00022692"/>
    </source>
</evidence>
<dbReference type="InterPro" id="IPR013783">
    <property type="entry name" value="Ig-like_fold"/>
</dbReference>
<dbReference type="SMART" id="SM00409">
    <property type="entry name" value="IG"/>
    <property type="match status" value="1"/>
</dbReference>
<keyword evidence="2 11" id="KW-0812">Transmembrane</keyword>
<keyword evidence="8" id="KW-1015">Disulfide bond</keyword>
<name>A0A9N9WF75_9NEOP</name>
<dbReference type="SUPFAM" id="SSF49265">
    <property type="entry name" value="Fibronectin type III"/>
    <property type="match status" value="1"/>
</dbReference>
<feature type="transmembrane region" description="Helical" evidence="11">
    <location>
        <begin position="326"/>
        <end position="348"/>
    </location>
</feature>
<sequence>MAVVAGVGSLGGAVSVGVGSSLLLVCACVGAPPPRTVWYHQHNIITHHPRFTRNHDDSLLINNIDQSLSGNYTCLAKNLYGSDSVEYQVIVLPLPESPVLRATPYKDSILVEWEQPYYSVSNRSVSQKITYSLTWKEANGPWREAWPANKLPNLSGVQKYVLTDLKCGTKYSLRITATNKVGTSQPAYLDVSTLGGVPIPPSSNEWLWSNSSHLAVQLAGWDDGGCALRAVEVDHRRLGARHWLRAPNTQQFTNLPSWSVPSLYQAKSPYHTGSFVIADLSPGTWYQVRIAATNEAGTVTTTYSYATKNEDGSEVGPPSELFDLNMLVIVCSSILLTVCLLSCIYILVKRQRSGNLTEYRDSITVDNKSESGNLTANTSHTNLANVKENAMNAQNRIYSAPIHLRNNSKHGEMEIYNISILICVSIPIQRGKEAVNPSLNTSQPTARLCQTLTDKTQPYTVGSVCPIDRKLYEISPYAQFAVGFRTFGHVENQDMPNRHIKHARYDTETSFQVCSESEDSDSVSKSTLKSVPRSELLNT</sequence>
<gene>
    <name evidence="16" type="ORF">DIATSA_LOCUS9989</name>
</gene>
<dbReference type="GO" id="GO:0030154">
    <property type="term" value="P:cell differentiation"/>
    <property type="evidence" value="ECO:0007669"/>
    <property type="project" value="UniProtKB-ARBA"/>
</dbReference>
<dbReference type="SMART" id="SM00060">
    <property type="entry name" value="FN3"/>
    <property type="match status" value="2"/>
</dbReference>
<feature type="domain" description="Fibronectin type-III" evidence="13">
    <location>
        <begin position="198"/>
        <end position="299"/>
    </location>
</feature>
<keyword evidence="7 11" id="KW-0472">Membrane</keyword>
<dbReference type="Pfam" id="PF25059">
    <property type="entry name" value="FN3_DSCAM-DSCAML_C"/>
    <property type="match status" value="1"/>
</dbReference>
<evidence type="ECO:0000259" key="15">
    <source>
        <dbReference type="SMART" id="SM00409"/>
    </source>
</evidence>
<dbReference type="PANTHER" id="PTHR13817:SF73">
    <property type="entry name" value="FIBRONECTIN TYPE-III DOMAIN-CONTAINING PROTEIN"/>
    <property type="match status" value="1"/>
</dbReference>
<keyword evidence="5" id="KW-0130">Cell adhesion</keyword>
<dbReference type="InterPro" id="IPR036116">
    <property type="entry name" value="FN3_sf"/>
</dbReference>
<keyword evidence="17" id="KW-1185">Reference proteome</keyword>
<dbReference type="PANTHER" id="PTHR13817">
    <property type="entry name" value="TITIN"/>
    <property type="match status" value="1"/>
</dbReference>
<dbReference type="AlphaFoldDB" id="A0A9N9WF75"/>
<dbReference type="InterPro" id="IPR003598">
    <property type="entry name" value="Ig_sub2"/>
</dbReference>
<evidence type="ECO:0000313" key="16">
    <source>
        <dbReference type="EMBL" id="CAG9792463.1"/>
    </source>
</evidence>
<comment type="subcellular location">
    <subcellularLocation>
        <location evidence="1">Membrane</location>
        <topology evidence="1">Single-pass membrane protein</topology>
    </subcellularLocation>
</comment>
<dbReference type="InterPro" id="IPR056754">
    <property type="entry name" value="DSCAM/DSCAML_C"/>
</dbReference>
<keyword evidence="3 12" id="KW-0732">Signal</keyword>
<dbReference type="CDD" id="cd00063">
    <property type="entry name" value="FN3"/>
    <property type="match status" value="2"/>
</dbReference>
<keyword evidence="6 11" id="KW-1133">Transmembrane helix</keyword>
<evidence type="ECO:0000256" key="7">
    <source>
        <dbReference type="ARBA" id="ARBA00023136"/>
    </source>
</evidence>
<evidence type="ECO:0000256" key="6">
    <source>
        <dbReference type="ARBA" id="ARBA00022989"/>
    </source>
</evidence>
<evidence type="ECO:0000256" key="10">
    <source>
        <dbReference type="SAM" id="MobiDB-lite"/>
    </source>
</evidence>
<evidence type="ECO:0000256" key="8">
    <source>
        <dbReference type="ARBA" id="ARBA00023157"/>
    </source>
</evidence>
<accession>A0A9N9WF75</accession>
<evidence type="ECO:0000256" key="12">
    <source>
        <dbReference type="SAM" id="SignalP"/>
    </source>
</evidence>
<evidence type="ECO:0000259" key="13">
    <source>
        <dbReference type="SMART" id="SM00060"/>
    </source>
</evidence>
<dbReference type="Gene3D" id="2.60.40.10">
    <property type="entry name" value="Immunoglobulins"/>
    <property type="match status" value="3"/>
</dbReference>
<keyword evidence="4" id="KW-0677">Repeat</keyword>
<evidence type="ECO:0000256" key="5">
    <source>
        <dbReference type="ARBA" id="ARBA00022889"/>
    </source>
</evidence>
<feature type="domain" description="Immunoglobulin" evidence="15">
    <location>
        <begin position="11"/>
        <end position="92"/>
    </location>
</feature>
<evidence type="ECO:0000259" key="14">
    <source>
        <dbReference type="SMART" id="SM00408"/>
    </source>
</evidence>
<dbReference type="Proteomes" id="UP001153714">
    <property type="component" value="Chromosome 4"/>
</dbReference>
<dbReference type="SUPFAM" id="SSF48726">
    <property type="entry name" value="Immunoglobulin"/>
    <property type="match status" value="1"/>
</dbReference>
<evidence type="ECO:0000256" key="3">
    <source>
        <dbReference type="ARBA" id="ARBA00022729"/>
    </source>
</evidence>
<evidence type="ECO:0000256" key="4">
    <source>
        <dbReference type="ARBA" id="ARBA00022737"/>
    </source>
</evidence>
<dbReference type="InterPro" id="IPR036179">
    <property type="entry name" value="Ig-like_dom_sf"/>
</dbReference>
<evidence type="ECO:0000313" key="17">
    <source>
        <dbReference type="Proteomes" id="UP001153714"/>
    </source>
</evidence>
<proteinExistence type="predicted"/>
<feature type="signal peptide" evidence="12">
    <location>
        <begin position="1"/>
        <end position="30"/>
    </location>
</feature>
<protein>
    <recommendedName>
        <fullName evidence="18">Down syndrome cell adhesion molecule-like protein Dscam2</fullName>
    </recommendedName>
</protein>
<dbReference type="GO" id="GO:0007155">
    <property type="term" value="P:cell adhesion"/>
    <property type="evidence" value="ECO:0007669"/>
    <property type="project" value="UniProtKB-KW"/>
</dbReference>
<evidence type="ECO:0000256" key="11">
    <source>
        <dbReference type="SAM" id="Phobius"/>
    </source>
</evidence>
<feature type="domain" description="Immunoglobulin subtype 2" evidence="14">
    <location>
        <begin position="17"/>
        <end position="81"/>
    </location>
</feature>
<evidence type="ECO:0000256" key="9">
    <source>
        <dbReference type="ARBA" id="ARBA00023319"/>
    </source>
</evidence>
<evidence type="ECO:0000256" key="1">
    <source>
        <dbReference type="ARBA" id="ARBA00004167"/>
    </source>
</evidence>
<evidence type="ECO:0008006" key="18">
    <source>
        <dbReference type="Google" id="ProtNLM"/>
    </source>
</evidence>
<dbReference type="InterPro" id="IPR003599">
    <property type="entry name" value="Ig_sub"/>
</dbReference>
<dbReference type="InterPro" id="IPR003961">
    <property type="entry name" value="FN3_dom"/>
</dbReference>
<feature type="domain" description="Fibronectin type-III" evidence="13">
    <location>
        <begin position="93"/>
        <end position="184"/>
    </location>
</feature>
<dbReference type="InterPro" id="IPR013098">
    <property type="entry name" value="Ig_I-set"/>
</dbReference>
<dbReference type="SMART" id="SM00408">
    <property type="entry name" value="IGc2"/>
    <property type="match status" value="1"/>
</dbReference>
<organism evidence="16 17">
    <name type="scientific">Diatraea saccharalis</name>
    <name type="common">sugarcane borer</name>
    <dbReference type="NCBI Taxonomy" id="40085"/>
    <lineage>
        <taxon>Eukaryota</taxon>
        <taxon>Metazoa</taxon>
        <taxon>Ecdysozoa</taxon>
        <taxon>Arthropoda</taxon>
        <taxon>Hexapoda</taxon>
        <taxon>Insecta</taxon>
        <taxon>Pterygota</taxon>
        <taxon>Neoptera</taxon>
        <taxon>Endopterygota</taxon>
        <taxon>Lepidoptera</taxon>
        <taxon>Glossata</taxon>
        <taxon>Ditrysia</taxon>
        <taxon>Pyraloidea</taxon>
        <taxon>Crambidae</taxon>
        <taxon>Crambinae</taxon>
        <taxon>Diatraea</taxon>
    </lineage>
</organism>
<keyword evidence="9" id="KW-0393">Immunoglobulin domain</keyword>
<dbReference type="InterPro" id="IPR050964">
    <property type="entry name" value="Striated_Muscle_Regulatory"/>
</dbReference>